<dbReference type="Proteomes" id="UP000095280">
    <property type="component" value="Unplaced"/>
</dbReference>
<evidence type="ECO:0000313" key="2">
    <source>
        <dbReference type="Proteomes" id="UP000095280"/>
    </source>
</evidence>
<feature type="region of interest" description="Disordered" evidence="1">
    <location>
        <begin position="248"/>
        <end position="277"/>
    </location>
</feature>
<dbReference type="InterPro" id="IPR037239">
    <property type="entry name" value="OSBP_sf"/>
</dbReference>
<reference evidence="3" key="1">
    <citation type="submission" date="2016-11" db="UniProtKB">
        <authorList>
            <consortium name="WormBaseParasite"/>
        </authorList>
    </citation>
    <scope>IDENTIFICATION</scope>
</reference>
<organism evidence="2 3">
    <name type="scientific">Macrostomum lignano</name>
    <dbReference type="NCBI Taxonomy" id="282301"/>
    <lineage>
        <taxon>Eukaryota</taxon>
        <taxon>Metazoa</taxon>
        <taxon>Spiralia</taxon>
        <taxon>Lophotrochozoa</taxon>
        <taxon>Platyhelminthes</taxon>
        <taxon>Rhabditophora</taxon>
        <taxon>Macrostomorpha</taxon>
        <taxon>Macrostomida</taxon>
        <taxon>Macrostomidae</taxon>
        <taxon>Macrostomum</taxon>
    </lineage>
</organism>
<dbReference type="AlphaFoldDB" id="A0A1I8F603"/>
<keyword evidence="2" id="KW-1185">Reference proteome</keyword>
<evidence type="ECO:0000256" key="1">
    <source>
        <dbReference type="SAM" id="MobiDB-lite"/>
    </source>
</evidence>
<dbReference type="SUPFAM" id="SSF144000">
    <property type="entry name" value="Oxysterol-binding protein-like"/>
    <property type="match status" value="1"/>
</dbReference>
<accession>A0A1I8F603</accession>
<dbReference type="WBParaSite" id="maker-unitig_21160-snap-gene-0.1-mRNA-1">
    <property type="protein sequence ID" value="maker-unitig_21160-snap-gene-0.1-mRNA-1"/>
    <property type="gene ID" value="maker-unitig_21160-snap-gene-0.1"/>
</dbReference>
<evidence type="ECO:0000313" key="3">
    <source>
        <dbReference type="WBParaSite" id="maker-unitig_21160-snap-gene-0.1-mRNA-1"/>
    </source>
</evidence>
<feature type="compositionally biased region" description="Low complexity" evidence="1">
    <location>
        <begin position="256"/>
        <end position="270"/>
    </location>
</feature>
<protein>
    <submittedName>
        <fullName evidence="3">DUF3504 domain-containing protein</fullName>
    </submittedName>
</protein>
<sequence length="552" mass="58546">DLISPLYSGAHQLAVPSGLVPPSDALIEGESIFYDHHATSVSDSSVTAAGAAAATATSPMQAASAANLVDFASRQVAAAAPLPPLLAVQPPLCPTAAALLRLRRHFVIRRCGSAAAAAAAAASNALIPATSFSSDEDDGDDDEFYDAEEGAAAAAADGSNSAGSGSVFVPEVIGSDDDCNYDELYDDMNESNLGNLDDGEHGSVIGHLISQWYLSAFHAGRRSAVAKKPYNPILGEIFQCLLDTASANGQQHKGDQQQQQQPANRNSQEQQADRAAAAVKRCGSLRGIERAQCRGPPPDSVTFLAEQVCSRRREEAIPNRGRLWNGQMYSRWTSSAWTLPPPRRLGRVASAATAPPHPPLANSQQVFIDTQHMPAEPVEADIEDLLNPAAPNASIFAPGRCAHNTSDGEYMAGLLSAYGYSATTDQPDQADPVCCQLLHGEDSRLSIHARNEIQAARQAGKAIVVPPAAWRRASPDALFLRGRQPARRWSSWPSCRSCRRGLCAATRVRLLGKEKSATNGRAGLPDCYIAVANRLAEHPDLWHGGAAMPKFG</sequence>
<name>A0A1I8F603_9PLAT</name>
<proteinExistence type="predicted"/>